<dbReference type="InterPro" id="IPR019606">
    <property type="entry name" value="GerMN"/>
</dbReference>
<reference evidence="3" key="2">
    <citation type="submission" date="2021-08" db="EMBL/GenBank/DDBJ databases">
        <authorList>
            <person name="Dalcin Martins P."/>
        </authorList>
    </citation>
    <scope>NUCLEOTIDE SEQUENCE</scope>
    <source>
        <strain evidence="3">MAG_39</strain>
    </source>
</reference>
<dbReference type="Pfam" id="PF10646">
    <property type="entry name" value="Germane"/>
    <property type="match status" value="1"/>
</dbReference>
<evidence type="ECO:0000313" key="4">
    <source>
        <dbReference type="Proteomes" id="UP000705867"/>
    </source>
</evidence>
<proteinExistence type="predicted"/>
<dbReference type="Proteomes" id="UP000705867">
    <property type="component" value="Unassembled WGS sequence"/>
</dbReference>
<protein>
    <submittedName>
        <fullName evidence="3">GerMN domain-containing protein</fullName>
    </submittedName>
</protein>
<dbReference type="SMART" id="SM00909">
    <property type="entry name" value="Germane"/>
    <property type="match status" value="1"/>
</dbReference>
<feature type="region of interest" description="Disordered" evidence="1">
    <location>
        <begin position="180"/>
        <end position="205"/>
    </location>
</feature>
<evidence type="ECO:0000256" key="1">
    <source>
        <dbReference type="SAM" id="MobiDB-lite"/>
    </source>
</evidence>
<accession>A0A953M2P3</accession>
<evidence type="ECO:0000259" key="2">
    <source>
        <dbReference type="SMART" id="SM00909"/>
    </source>
</evidence>
<sequence>MSNKTRIIAIVVLLAAAAVAGWAATRSYLLSRAERSSPPLLETQGEAPQPAEPLVSDDEGVIPVKIFSPSGDGITMEERNVKSSSLAVTMAEAVLEEYLKGIRGDDADMKGIGVYRDRSNILYIDFSRSFRKAFTGDIKQEYYLLKSLYETVMRNVDGIEDVKLLLDGKEVESIGGHFSTLSPLKETVGEDAGPPPSPATEQPQN</sequence>
<comment type="caution">
    <text evidence="3">The sequence shown here is derived from an EMBL/GenBank/DDBJ whole genome shotgun (WGS) entry which is preliminary data.</text>
</comment>
<feature type="domain" description="GerMN" evidence="2">
    <location>
        <begin position="91"/>
        <end position="175"/>
    </location>
</feature>
<name>A0A953M2P3_9BACT</name>
<organism evidence="3 4">
    <name type="scientific">Candidatus Nitrobium versatile</name>
    <dbReference type="NCBI Taxonomy" id="2884831"/>
    <lineage>
        <taxon>Bacteria</taxon>
        <taxon>Pseudomonadati</taxon>
        <taxon>Nitrospirota</taxon>
        <taxon>Nitrospiria</taxon>
        <taxon>Nitrospirales</taxon>
        <taxon>Nitrospiraceae</taxon>
        <taxon>Candidatus Nitrobium</taxon>
    </lineage>
</organism>
<dbReference type="EMBL" id="JAIOIV010000130">
    <property type="protein sequence ID" value="MBZ0157846.1"/>
    <property type="molecule type" value="Genomic_DNA"/>
</dbReference>
<gene>
    <name evidence="3" type="ORF">K8I29_16745</name>
</gene>
<reference evidence="3" key="1">
    <citation type="journal article" date="2021" name="bioRxiv">
        <title>Unraveling nitrogen, sulfur and carbon metabolic pathways and microbial community transcriptional responses to substrate deprivation and toxicity stresses in a bioreactor mimicking anoxic brackish coastal sediment conditions.</title>
        <authorList>
            <person name="Martins P.D."/>
            <person name="Echeveste M.J."/>
            <person name="Arshad A."/>
            <person name="Kurth J."/>
            <person name="Ouboter H."/>
            <person name="Jetten M.S.M."/>
            <person name="Welte C.U."/>
        </authorList>
    </citation>
    <scope>NUCLEOTIDE SEQUENCE</scope>
    <source>
        <strain evidence="3">MAG_39</strain>
    </source>
</reference>
<dbReference type="AlphaFoldDB" id="A0A953M2P3"/>
<evidence type="ECO:0000313" key="3">
    <source>
        <dbReference type="EMBL" id="MBZ0157846.1"/>
    </source>
</evidence>